<name>A0ABT9VGG3_9BACI</name>
<dbReference type="EMBL" id="JAUSTQ010000008">
    <property type="protein sequence ID" value="MDQ0160060.1"/>
    <property type="molecule type" value="Genomic_DNA"/>
</dbReference>
<dbReference type="InterPro" id="IPR012454">
    <property type="entry name" value="DUF1659"/>
</dbReference>
<keyword evidence="3" id="KW-1185">Reference proteome</keyword>
<reference evidence="2 3" key="1">
    <citation type="submission" date="2023-07" db="EMBL/GenBank/DDBJ databases">
        <title>Genomic Encyclopedia of Type Strains, Phase IV (KMG-IV): sequencing the most valuable type-strain genomes for metagenomic binning, comparative biology and taxonomic classification.</title>
        <authorList>
            <person name="Goeker M."/>
        </authorList>
    </citation>
    <scope>NUCLEOTIDE SEQUENCE [LARGE SCALE GENOMIC DNA]</scope>
    <source>
        <strain evidence="2 3">DSM 16460</strain>
    </source>
</reference>
<evidence type="ECO:0000313" key="2">
    <source>
        <dbReference type="EMBL" id="MDQ0160060.1"/>
    </source>
</evidence>
<comment type="caution">
    <text evidence="2">The sequence shown here is derived from an EMBL/GenBank/DDBJ whole genome shotgun (WGS) entry which is preliminary data.</text>
</comment>
<evidence type="ECO:0000313" key="3">
    <source>
        <dbReference type="Proteomes" id="UP001224359"/>
    </source>
</evidence>
<protein>
    <recommendedName>
        <fullName evidence="1">DUF1659 domain-containing protein</fullName>
    </recommendedName>
</protein>
<sequence>MAEKIDSQLQLVYQTGLDEEGNSVFQTRRYNNVKPDATNDSVIAVAQVLSNLCDDSLSEAIRQDDSLLVGTQG</sequence>
<organism evidence="2 3">
    <name type="scientific">Alkalibacillus salilacus</name>
    <dbReference type="NCBI Taxonomy" id="284582"/>
    <lineage>
        <taxon>Bacteria</taxon>
        <taxon>Bacillati</taxon>
        <taxon>Bacillota</taxon>
        <taxon>Bacilli</taxon>
        <taxon>Bacillales</taxon>
        <taxon>Bacillaceae</taxon>
        <taxon>Alkalibacillus</taxon>
    </lineage>
</organism>
<dbReference type="Pfam" id="PF07872">
    <property type="entry name" value="DUF1659"/>
    <property type="match status" value="1"/>
</dbReference>
<proteinExistence type="predicted"/>
<evidence type="ECO:0000259" key="1">
    <source>
        <dbReference type="Pfam" id="PF07872"/>
    </source>
</evidence>
<accession>A0ABT9VGG3</accession>
<dbReference type="RefSeq" id="WP_306977011.1">
    <property type="nucleotide sequence ID" value="NZ_JAUSTQ010000008.1"/>
</dbReference>
<gene>
    <name evidence="2" type="ORF">J2S77_002061</name>
</gene>
<dbReference type="Proteomes" id="UP001224359">
    <property type="component" value="Unassembled WGS sequence"/>
</dbReference>
<feature type="domain" description="DUF1659" evidence="1">
    <location>
        <begin position="2"/>
        <end position="69"/>
    </location>
</feature>